<sequence length="152" mass="17161">MSAFHLAQINTARLRAPLEDPSMAEFAAGLTLMNELADRSPGFVWRMRGENGDGTIAAPTDPGRIYTLSVWESPEHLRAYAYQSEHLDYLRRRREWFHPHGHQAALVMWWIPAGEVPTLRQGISRLGRLRAQGPTPDAFTFRELFPAPVPAA</sequence>
<organism evidence="2 3">
    <name type="scientific">Actinoplanes siamensis</name>
    <dbReference type="NCBI Taxonomy" id="1223317"/>
    <lineage>
        <taxon>Bacteria</taxon>
        <taxon>Bacillati</taxon>
        <taxon>Actinomycetota</taxon>
        <taxon>Actinomycetes</taxon>
        <taxon>Micromonosporales</taxon>
        <taxon>Micromonosporaceae</taxon>
        <taxon>Actinoplanes</taxon>
    </lineage>
</organism>
<evidence type="ECO:0000313" key="2">
    <source>
        <dbReference type="EMBL" id="GIF02845.1"/>
    </source>
</evidence>
<dbReference type="InterPro" id="IPR011008">
    <property type="entry name" value="Dimeric_a/b-barrel"/>
</dbReference>
<evidence type="ECO:0000259" key="1">
    <source>
        <dbReference type="Pfam" id="PF11695"/>
    </source>
</evidence>
<gene>
    <name evidence="2" type="ORF">Asi03nite_03830</name>
</gene>
<name>A0A919KC32_9ACTN</name>
<comment type="caution">
    <text evidence="2">The sequence shown here is derived from an EMBL/GenBank/DDBJ whole genome shotgun (WGS) entry which is preliminary data.</text>
</comment>
<dbReference type="RefSeq" id="WP_203676610.1">
    <property type="nucleotide sequence ID" value="NZ_BOMW01000006.1"/>
</dbReference>
<evidence type="ECO:0000313" key="3">
    <source>
        <dbReference type="Proteomes" id="UP000629619"/>
    </source>
</evidence>
<dbReference type="AlphaFoldDB" id="A0A919KC32"/>
<feature type="domain" description="DUF3291" evidence="1">
    <location>
        <begin position="6"/>
        <end position="143"/>
    </location>
</feature>
<dbReference type="Proteomes" id="UP000629619">
    <property type="component" value="Unassembled WGS sequence"/>
</dbReference>
<proteinExistence type="predicted"/>
<dbReference type="Gene3D" id="3.30.70.100">
    <property type="match status" value="1"/>
</dbReference>
<accession>A0A919KC32</accession>
<protein>
    <recommendedName>
        <fullName evidence="1">DUF3291 domain-containing protein</fullName>
    </recommendedName>
</protein>
<dbReference type="InterPro" id="IPR021708">
    <property type="entry name" value="DUF3291"/>
</dbReference>
<keyword evidence="3" id="KW-1185">Reference proteome</keyword>
<reference evidence="2" key="1">
    <citation type="submission" date="2021-01" db="EMBL/GenBank/DDBJ databases">
        <title>Whole genome shotgun sequence of Actinoplanes siamensis NBRC 109076.</title>
        <authorList>
            <person name="Komaki H."/>
            <person name="Tamura T."/>
        </authorList>
    </citation>
    <scope>NUCLEOTIDE SEQUENCE</scope>
    <source>
        <strain evidence="2">NBRC 109076</strain>
    </source>
</reference>
<dbReference type="Pfam" id="PF11695">
    <property type="entry name" value="DUF3291"/>
    <property type="match status" value="1"/>
</dbReference>
<dbReference type="SUPFAM" id="SSF54909">
    <property type="entry name" value="Dimeric alpha+beta barrel"/>
    <property type="match status" value="1"/>
</dbReference>
<dbReference type="EMBL" id="BOMW01000006">
    <property type="protein sequence ID" value="GIF02845.1"/>
    <property type="molecule type" value="Genomic_DNA"/>
</dbReference>